<dbReference type="OrthoDB" id="2067391at2"/>
<proteinExistence type="predicted"/>
<organism evidence="1 2">
    <name type="scientific">Roseburia inulinivorans</name>
    <dbReference type="NCBI Taxonomy" id="360807"/>
    <lineage>
        <taxon>Bacteria</taxon>
        <taxon>Bacillati</taxon>
        <taxon>Bacillota</taxon>
        <taxon>Clostridia</taxon>
        <taxon>Lachnospirales</taxon>
        <taxon>Lachnospiraceae</taxon>
        <taxon>Roseburia</taxon>
    </lineage>
</organism>
<dbReference type="Proteomes" id="UP000049828">
    <property type="component" value="Unassembled WGS sequence"/>
</dbReference>
<name>A0A0M6WKW2_9FIRM</name>
<protein>
    <submittedName>
        <fullName evidence="1">Uncharacterized protein</fullName>
    </submittedName>
</protein>
<gene>
    <name evidence="1" type="ORF">RIL183_03131</name>
</gene>
<accession>A0A0M6WKW2</accession>
<dbReference type="RefSeq" id="WP_156337718.1">
    <property type="nucleotide sequence ID" value="NZ_CVRS01000067.1"/>
</dbReference>
<evidence type="ECO:0000313" key="1">
    <source>
        <dbReference type="EMBL" id="CRL37150.1"/>
    </source>
</evidence>
<reference evidence="2" key="1">
    <citation type="submission" date="2015-05" db="EMBL/GenBank/DDBJ databases">
        <authorList>
            <consortium name="Pathogen Informatics"/>
        </authorList>
    </citation>
    <scope>NUCLEOTIDE SEQUENCE [LARGE SCALE GENOMIC DNA]</scope>
    <source>
        <strain evidence="2">L1-83</strain>
    </source>
</reference>
<dbReference type="EMBL" id="CVRS01000067">
    <property type="protein sequence ID" value="CRL37150.1"/>
    <property type="molecule type" value="Genomic_DNA"/>
</dbReference>
<sequence length="170" mass="18514">MSLNLKKISGKCICFFILFFLVCFISYPVKAGVITNSTQKKQLFAVPGGGWSTITVEVHYNENYTASGSNNKFTGRSKTVFFNRAYTTSCPVCSLDNVKHSNGTVFSSWTKGQLYVDTSKWENGSTYDNTTSVTYSATTSNTGTLSFMLSCSGGMPASSADSVRLNLNTK</sequence>
<dbReference type="AlphaFoldDB" id="A0A0M6WKW2"/>
<evidence type="ECO:0000313" key="2">
    <source>
        <dbReference type="Proteomes" id="UP000049828"/>
    </source>
</evidence>
<keyword evidence="2" id="KW-1185">Reference proteome</keyword>